<feature type="binding site" evidence="5">
    <location>
        <position position="315"/>
    </location>
    <ligand>
        <name>Zn(2+)</name>
        <dbReference type="ChEBI" id="CHEBI:29105"/>
        <note>catalytic</note>
    </ligand>
</feature>
<feature type="domain" description="Peptidase M12B" evidence="7">
    <location>
        <begin position="165"/>
        <end position="378"/>
    </location>
</feature>
<evidence type="ECO:0000256" key="3">
    <source>
        <dbReference type="ARBA" id="ARBA00022833"/>
    </source>
</evidence>
<dbReference type="PANTHER" id="PTHR11905:SF159">
    <property type="entry name" value="ADAM METALLOPROTEASE"/>
    <property type="match status" value="1"/>
</dbReference>
<dbReference type="Gene3D" id="3.40.390.10">
    <property type="entry name" value="Collagenase (Catalytic Domain)"/>
    <property type="match status" value="1"/>
</dbReference>
<dbReference type="Pfam" id="PF13688">
    <property type="entry name" value="Reprolysin_5"/>
    <property type="match status" value="1"/>
</dbReference>
<feature type="binding site" evidence="5">
    <location>
        <position position="319"/>
    </location>
    <ligand>
        <name>Zn(2+)</name>
        <dbReference type="ChEBI" id="CHEBI:29105"/>
        <note>catalytic</note>
    </ligand>
</feature>
<evidence type="ECO:0000256" key="1">
    <source>
        <dbReference type="ARBA" id="ARBA00022670"/>
    </source>
</evidence>
<feature type="chain" id="PRO_5007543206" evidence="6">
    <location>
        <begin position="17"/>
        <end position="469"/>
    </location>
</feature>
<accession>A0A147BWQ0</accession>
<feature type="non-terminal residue" evidence="8">
    <location>
        <position position="1"/>
    </location>
</feature>
<feature type="binding site" evidence="5">
    <location>
        <position position="325"/>
    </location>
    <ligand>
        <name>Zn(2+)</name>
        <dbReference type="ChEBI" id="CHEBI:29105"/>
        <note>catalytic</note>
    </ligand>
</feature>
<organism evidence="8">
    <name type="scientific">Ixodes ricinus</name>
    <name type="common">Common tick</name>
    <name type="synonym">Acarus ricinus</name>
    <dbReference type="NCBI Taxonomy" id="34613"/>
    <lineage>
        <taxon>Eukaryota</taxon>
        <taxon>Metazoa</taxon>
        <taxon>Ecdysozoa</taxon>
        <taxon>Arthropoda</taxon>
        <taxon>Chelicerata</taxon>
        <taxon>Arachnida</taxon>
        <taxon>Acari</taxon>
        <taxon>Parasitiformes</taxon>
        <taxon>Ixodida</taxon>
        <taxon>Ixodoidea</taxon>
        <taxon>Ixodidae</taxon>
        <taxon>Ixodinae</taxon>
        <taxon>Ixodes</taxon>
    </lineage>
</organism>
<dbReference type="GO" id="GO:0006509">
    <property type="term" value="P:membrane protein ectodomain proteolysis"/>
    <property type="evidence" value="ECO:0007669"/>
    <property type="project" value="TreeGrafter"/>
</dbReference>
<dbReference type="Gene3D" id="3.40.1620.60">
    <property type="match status" value="1"/>
</dbReference>
<evidence type="ECO:0000256" key="2">
    <source>
        <dbReference type="ARBA" id="ARBA00022801"/>
    </source>
</evidence>
<evidence type="ECO:0000256" key="4">
    <source>
        <dbReference type="ARBA" id="ARBA00023049"/>
    </source>
</evidence>
<feature type="signal peptide" evidence="6">
    <location>
        <begin position="1"/>
        <end position="16"/>
    </location>
</feature>
<reference evidence="8" key="1">
    <citation type="journal article" date="2018" name="PLoS Negl. Trop. Dis.">
        <title>Sialome diversity of ticks revealed by RNAseq of single tick salivary glands.</title>
        <authorList>
            <person name="Perner J."/>
            <person name="Kropackova S."/>
            <person name="Kopacek P."/>
            <person name="Ribeiro J.M."/>
        </authorList>
    </citation>
    <scope>NUCLEOTIDE SEQUENCE</scope>
    <source>
        <strain evidence="8">Siblings of single egg batch collected in Ceske Budejovice</strain>
        <tissue evidence="8">Salivary glands</tissue>
    </source>
</reference>
<sequence>IMNVLVVSLCVQISLGQTVVYPRLLEPREDGGLFTLHVRDGLTLNLKKSSIFFPHIYLAEHVEGKVINSLVNGTELERNLYHDSEHGSSLLVERRGRDVHVRGILTRDLRIEPLLAEKRSKHGDIGHKVYQVQMKLPDDYTVSSASRILKKRNLDETSSGVIEDILMEVFVLMDPSYSSHFSDWFSAVPYVAMFFNSVNNRFAEVSISGAKIELRVVGFEKSGPQPPYEKVNDDKIDGPLTFPLLDRYIAGTSTVNSADVVVLMTAYDLHLPDKNGRPNFAVQGLARVGKACTNEKAAIVEDSPTFYTGVDAAAHEIAHLFGALHDGEGSAASCPARSGHIMTPANGDIRLLSFSSCSQTAMEAFFSGVDDWCLDVLSRNVMFARMTELPGTEVDGVALCKLKYPRFSNVTVATRPRDSMRCLIRCQMQKRRNTIYAFLRAPDGTPCVYEGESEKICINGLCVPKPISN</sequence>
<name>A0A147BWQ0_IXORI</name>
<dbReference type="InterPro" id="IPR024079">
    <property type="entry name" value="MetalloPept_cat_dom_sf"/>
</dbReference>
<dbReference type="GO" id="GO:0004222">
    <property type="term" value="F:metalloendopeptidase activity"/>
    <property type="evidence" value="ECO:0007669"/>
    <property type="project" value="InterPro"/>
</dbReference>
<evidence type="ECO:0000313" key="8">
    <source>
        <dbReference type="EMBL" id="JAR95178.1"/>
    </source>
</evidence>
<dbReference type="PANTHER" id="PTHR11905">
    <property type="entry name" value="ADAM A DISINTEGRIN AND METALLOPROTEASE DOMAIN"/>
    <property type="match status" value="1"/>
</dbReference>
<keyword evidence="4 8" id="KW-0482">Metalloprotease</keyword>
<dbReference type="AlphaFoldDB" id="A0A147BWQ0"/>
<keyword evidence="2" id="KW-0378">Hydrolase</keyword>
<keyword evidence="5" id="KW-0479">Metal-binding</keyword>
<dbReference type="GO" id="GO:0046872">
    <property type="term" value="F:metal ion binding"/>
    <property type="evidence" value="ECO:0007669"/>
    <property type="project" value="UniProtKB-KW"/>
</dbReference>
<comment type="caution">
    <text evidence="5">Lacks conserved residue(s) required for the propagation of feature annotation.</text>
</comment>
<dbReference type="SUPFAM" id="SSF55486">
    <property type="entry name" value="Metalloproteases ('zincins'), catalytic domain"/>
    <property type="match status" value="1"/>
</dbReference>
<evidence type="ECO:0000256" key="5">
    <source>
        <dbReference type="PROSITE-ProRule" id="PRU00276"/>
    </source>
</evidence>
<proteinExistence type="predicted"/>
<evidence type="ECO:0000259" key="7">
    <source>
        <dbReference type="PROSITE" id="PS50215"/>
    </source>
</evidence>
<keyword evidence="1 8" id="KW-0645">Protease</keyword>
<feature type="active site" evidence="5">
    <location>
        <position position="316"/>
    </location>
</feature>
<dbReference type="PROSITE" id="PS50215">
    <property type="entry name" value="ADAM_MEPRO"/>
    <property type="match status" value="1"/>
</dbReference>
<keyword evidence="6" id="KW-0732">Signal</keyword>
<dbReference type="InterPro" id="IPR001590">
    <property type="entry name" value="Peptidase_M12B"/>
</dbReference>
<keyword evidence="3 5" id="KW-0862">Zinc</keyword>
<evidence type="ECO:0000256" key="6">
    <source>
        <dbReference type="SAM" id="SignalP"/>
    </source>
</evidence>
<protein>
    <submittedName>
        <fullName evidence="8">Putative secreted metalloprotease</fullName>
    </submittedName>
</protein>
<dbReference type="EMBL" id="GEGO01000226">
    <property type="protein sequence ID" value="JAR95178.1"/>
    <property type="molecule type" value="Transcribed_RNA"/>
</dbReference>